<dbReference type="EMBL" id="JAEHOD010000125">
    <property type="protein sequence ID" value="KAG2424320.1"/>
    <property type="molecule type" value="Genomic_DNA"/>
</dbReference>
<feature type="region of interest" description="Disordered" evidence="1">
    <location>
        <begin position="342"/>
        <end position="361"/>
    </location>
</feature>
<organism evidence="2 3">
    <name type="scientific">Chlamydomonas schloesseri</name>
    <dbReference type="NCBI Taxonomy" id="2026947"/>
    <lineage>
        <taxon>Eukaryota</taxon>
        <taxon>Viridiplantae</taxon>
        <taxon>Chlorophyta</taxon>
        <taxon>core chlorophytes</taxon>
        <taxon>Chlorophyceae</taxon>
        <taxon>CS clade</taxon>
        <taxon>Chlamydomonadales</taxon>
        <taxon>Chlamydomonadaceae</taxon>
        <taxon>Chlamydomonas</taxon>
    </lineage>
</organism>
<comment type="caution">
    <text evidence="2">The sequence shown here is derived from an EMBL/GenBank/DDBJ whole genome shotgun (WGS) entry which is preliminary data.</text>
</comment>
<evidence type="ECO:0000313" key="2">
    <source>
        <dbReference type="EMBL" id="KAG2424320.1"/>
    </source>
</evidence>
<name>A0A835SPA1_9CHLO</name>
<evidence type="ECO:0000313" key="3">
    <source>
        <dbReference type="Proteomes" id="UP000613740"/>
    </source>
</evidence>
<protein>
    <submittedName>
        <fullName evidence="2">Uncharacterized protein</fullName>
    </submittedName>
</protein>
<proteinExistence type="predicted"/>
<feature type="region of interest" description="Disordered" evidence="1">
    <location>
        <begin position="585"/>
        <end position="608"/>
    </location>
</feature>
<dbReference type="OrthoDB" id="10662515at2759"/>
<dbReference type="Proteomes" id="UP000613740">
    <property type="component" value="Unassembled WGS sequence"/>
</dbReference>
<reference evidence="2" key="1">
    <citation type="journal article" date="2020" name="bioRxiv">
        <title>Comparative genomics of Chlamydomonas.</title>
        <authorList>
            <person name="Craig R.J."/>
            <person name="Hasan A.R."/>
            <person name="Ness R.W."/>
            <person name="Keightley P.D."/>
        </authorList>
    </citation>
    <scope>NUCLEOTIDE SEQUENCE</scope>
    <source>
        <strain evidence="2">CCAP 11/173</strain>
    </source>
</reference>
<gene>
    <name evidence="2" type="ORF">HYH02_015180</name>
</gene>
<dbReference type="AlphaFoldDB" id="A0A835SPA1"/>
<accession>A0A835SPA1</accession>
<keyword evidence="3" id="KW-1185">Reference proteome</keyword>
<sequence>MQRAAPSAAKAAAPAAPADAADAAEASALLLVLRVLGHGPIGEAMMGLGARGWAGARRSCRALHACVDDAGREAELTVDLAEALGVWPAGRLSRCSALTVRVMTGGGQEEGGQGMPLITTAPARQPGETEEELAHRQKEQRDMEAQIIDECKALLPDPQQLAPWLDTVAALGDKKAAVLASLVNPRLRMGNTGFDGMMVTDGVATSLQYTRTVPGVRARLHKTQRAKKVREACEEPPSECKHGDTTIADVINTAILQGLGMEEGCSMQTVAVLGWDPGRCVIATVVLVDLQGKTHTWRLTRGEFHNRSGIRTYTRKRVSRMGPDLIKKLCDLGSKTNIAAAGENTEEQEQDSGAEASDYSDLTTPAEAKLHSTALRASTSGEILQYAIQTADILPDWWRSALRRTERRCRLGVFSGKRCILDGFVAKVLREASAVLARDQQLEARKPLLQVAYGEAGMSMPASGRGELAVPTSGMFKALKRVCRATSIAAQKLPQVPRCLPPHVTDEWGTTKYDLETAEVKRKVYRVPFFEQDPNTSKRELRAHTVPCDPAEEGTSGQPPRVPDAEKRLVALWCKRERWVAIRRRGGDGKAKTAGSPAQSQKRGEQRRSRALLWDVEKEYKALTDEEVKKVVLYPEVLSLMEFLAERAGSPWPPWVGSASGGGPAGAPHRWVVMSNTELFMARDVQLEQHAARLLQEAASGRGSEGAAAGASGFVSAAAEAASARPDEFMALLSARVTALCSSRVHVLVGAFDTVQQLADATRPDAVPGAVRAAGGFVELNTSDAARRTRFATLHKLLSDAHLLECSVPVTHQDLLLEHAWDATPQYVRLGTVLGQMAASRAGSLHDALPPGLRDRVSGVLAAAAEGRGEELPRPLRDAALAAVARALMVAQPRAGGGAGALYSPFVTGADNAASCRKGGRAEQQMQALDLALAGGDPHAPPELVALGCRPGAVVRAGGLVPSSYGAWTPDGTGSSTPTHVEDAALAAMNSNYGSDVKLWDIASPERVGWRRMHEGLAPDALVRLRKKLDFRDVLTLSQQLGWGEGSVTSVLQFAGMRVFTLPGFAWHSTTSAGASIAVSANRMDLPGSPATGHLADVVVELTACKQRVGGDPEAMGWMRNTLDVLDALSACTDILRCERDALARVLRTKKRSIGK</sequence>
<evidence type="ECO:0000256" key="1">
    <source>
        <dbReference type="SAM" id="MobiDB-lite"/>
    </source>
</evidence>